<evidence type="ECO:0000256" key="1">
    <source>
        <dbReference type="SAM" id="Phobius"/>
    </source>
</evidence>
<organism evidence="2">
    <name type="scientific">Petromyces alliaceus</name>
    <name type="common">Aspergillus alliaceus</name>
    <dbReference type="NCBI Taxonomy" id="209559"/>
    <lineage>
        <taxon>Eukaryota</taxon>
        <taxon>Fungi</taxon>
        <taxon>Dikarya</taxon>
        <taxon>Ascomycota</taxon>
        <taxon>Pezizomycotina</taxon>
        <taxon>Eurotiomycetes</taxon>
        <taxon>Eurotiomycetidae</taxon>
        <taxon>Eurotiales</taxon>
        <taxon>Aspergillaceae</taxon>
        <taxon>Aspergillus</taxon>
        <taxon>Aspergillus subgen. Circumdati</taxon>
    </lineage>
</organism>
<sequence length="380" mass="43192">MGVNNNATRTQCDEHRPKCKNCERQRSTCDYASSGPWQWRVDIRGSRGEASIPEHRRLDNTALDQPRAQNLQREHQAQEVNIQHCRLLIHWTTAVYQSVSRSTDVEWIWQVVIPNLSLTQPCLLRGIFALSSLHLSLSAANPTDREDLLQSALNYHSQSLQLFAPTLEDLTRSDCNAAFSLSLILILFSFAAPLLVVGDSDLDAIYELHQVCVFVKKMMNFSVGIYETVKSGVLGPLVHIDDSVSELSGSPLTAIACLSDLNSRAYDRNPSHEFQMYQESIDRLVDPFGQLGDPGNHRLSGVFMWVFHVPDRFFELVQKRDAFALIILAHYCVLLHDLRNHWWMSSWGYKVIVAIYQTLDADLRYSLSWALLQIGYTGDI</sequence>
<keyword evidence="1" id="KW-1133">Transmembrane helix</keyword>
<dbReference type="EMBL" id="ML735216">
    <property type="protein sequence ID" value="KAE8396114.1"/>
    <property type="molecule type" value="Genomic_DNA"/>
</dbReference>
<evidence type="ECO:0000313" key="2">
    <source>
        <dbReference type="EMBL" id="KAE8396114.1"/>
    </source>
</evidence>
<dbReference type="Pfam" id="PF11951">
    <property type="entry name" value="Fungal_trans_2"/>
    <property type="match status" value="1"/>
</dbReference>
<keyword evidence="1" id="KW-0812">Transmembrane</keyword>
<dbReference type="InterPro" id="IPR053157">
    <property type="entry name" value="Sterol_Uptake_Regulator"/>
</dbReference>
<keyword evidence="1" id="KW-0472">Membrane</keyword>
<proteinExistence type="predicted"/>
<dbReference type="PANTHER" id="PTHR47784:SF5">
    <property type="entry name" value="STEROL UPTAKE CONTROL PROTEIN 2"/>
    <property type="match status" value="1"/>
</dbReference>
<dbReference type="PANTHER" id="PTHR47784">
    <property type="entry name" value="STEROL UPTAKE CONTROL PROTEIN 2"/>
    <property type="match status" value="1"/>
</dbReference>
<reference evidence="2" key="1">
    <citation type="submission" date="2019-04" db="EMBL/GenBank/DDBJ databases">
        <title>Friends and foes A comparative genomics studyof 23 Aspergillus species from section Flavi.</title>
        <authorList>
            <consortium name="DOE Joint Genome Institute"/>
            <person name="Kjaerbolling I."/>
            <person name="Vesth T."/>
            <person name="Frisvad J.C."/>
            <person name="Nybo J.L."/>
            <person name="Theobald S."/>
            <person name="Kildgaard S."/>
            <person name="Isbrandt T."/>
            <person name="Kuo A."/>
            <person name="Sato A."/>
            <person name="Lyhne E.K."/>
            <person name="Kogle M.E."/>
            <person name="Wiebenga A."/>
            <person name="Kun R.S."/>
            <person name="Lubbers R.J."/>
            <person name="Makela M.R."/>
            <person name="Barry K."/>
            <person name="Chovatia M."/>
            <person name="Clum A."/>
            <person name="Daum C."/>
            <person name="Haridas S."/>
            <person name="He G."/>
            <person name="LaButti K."/>
            <person name="Lipzen A."/>
            <person name="Mondo S."/>
            <person name="Riley R."/>
            <person name="Salamov A."/>
            <person name="Simmons B.A."/>
            <person name="Magnuson J.K."/>
            <person name="Henrissat B."/>
            <person name="Mortensen U.H."/>
            <person name="Larsen T.O."/>
            <person name="Devries R.P."/>
            <person name="Grigoriev I.V."/>
            <person name="Machida M."/>
            <person name="Baker S.E."/>
            <person name="Andersen M.R."/>
        </authorList>
    </citation>
    <scope>NUCLEOTIDE SEQUENCE [LARGE SCALE GENOMIC DNA]</scope>
    <source>
        <strain evidence="2">IBT 14317</strain>
    </source>
</reference>
<name>A0A5N7CPS3_PETAA</name>
<dbReference type="InterPro" id="IPR021858">
    <property type="entry name" value="Fun_TF"/>
</dbReference>
<dbReference type="AlphaFoldDB" id="A0A5N7CPS3"/>
<evidence type="ECO:0008006" key="3">
    <source>
        <dbReference type="Google" id="ProtNLM"/>
    </source>
</evidence>
<feature type="transmembrane region" description="Helical" evidence="1">
    <location>
        <begin position="177"/>
        <end position="197"/>
    </location>
</feature>
<gene>
    <name evidence="2" type="ORF">BDV23DRAFT_178173</name>
</gene>
<dbReference type="GO" id="GO:0001228">
    <property type="term" value="F:DNA-binding transcription activator activity, RNA polymerase II-specific"/>
    <property type="evidence" value="ECO:0007669"/>
    <property type="project" value="TreeGrafter"/>
</dbReference>
<dbReference type="Proteomes" id="UP000326877">
    <property type="component" value="Unassembled WGS sequence"/>
</dbReference>
<dbReference type="OrthoDB" id="4937900at2759"/>
<protein>
    <recommendedName>
        <fullName evidence="3">Zn(2)-C6 fungal-type domain-containing protein</fullName>
    </recommendedName>
</protein>
<accession>A0A5N7CPS3</accession>